<dbReference type="OrthoDB" id="272875at2"/>
<dbReference type="Gene3D" id="1.10.10.10">
    <property type="entry name" value="Winged helix-like DNA-binding domain superfamily/Winged helix DNA-binding domain"/>
    <property type="match status" value="1"/>
</dbReference>
<dbReference type="InterPro" id="IPR001789">
    <property type="entry name" value="Sig_transdc_resp-reg_receiver"/>
</dbReference>
<dbReference type="SMART" id="SM00448">
    <property type="entry name" value="REC"/>
    <property type="match status" value="1"/>
</dbReference>
<dbReference type="GO" id="GO:0000976">
    <property type="term" value="F:transcription cis-regulatory region binding"/>
    <property type="evidence" value="ECO:0007669"/>
    <property type="project" value="TreeGrafter"/>
</dbReference>
<dbReference type="STRING" id="1851148.SMSP2_00504"/>
<dbReference type="InterPro" id="IPR001867">
    <property type="entry name" value="OmpR/PhoB-type_DNA-bd"/>
</dbReference>
<feature type="domain" description="OmpR/PhoB-type" evidence="7">
    <location>
        <begin position="157"/>
        <end position="230"/>
    </location>
</feature>
<dbReference type="GO" id="GO:0000156">
    <property type="term" value="F:phosphorelay response regulator activity"/>
    <property type="evidence" value="ECO:0007669"/>
    <property type="project" value="TreeGrafter"/>
</dbReference>
<dbReference type="Pfam" id="PF00072">
    <property type="entry name" value="Response_reg"/>
    <property type="match status" value="1"/>
</dbReference>
<proteinExistence type="predicted"/>
<keyword evidence="5" id="KW-0804">Transcription</keyword>
<gene>
    <name evidence="8" type="primary">phoB_1</name>
    <name evidence="8" type="ORF">SMSP2_00504</name>
</gene>
<evidence type="ECO:0000256" key="4">
    <source>
        <dbReference type="ARBA" id="ARBA00023125"/>
    </source>
</evidence>
<evidence type="ECO:0000259" key="7">
    <source>
        <dbReference type="SMART" id="SM00862"/>
    </source>
</evidence>
<dbReference type="AlphaFoldDB" id="A0A1Q2MD31"/>
<dbReference type="Pfam" id="PF00486">
    <property type="entry name" value="Trans_reg_C"/>
    <property type="match status" value="1"/>
</dbReference>
<feature type="domain" description="Response regulatory" evidence="6">
    <location>
        <begin position="4"/>
        <end position="117"/>
    </location>
</feature>
<dbReference type="GO" id="GO:0005829">
    <property type="term" value="C:cytosol"/>
    <property type="evidence" value="ECO:0007669"/>
    <property type="project" value="TreeGrafter"/>
</dbReference>
<evidence type="ECO:0000313" key="8">
    <source>
        <dbReference type="EMBL" id="AQQ70162.1"/>
    </source>
</evidence>
<dbReference type="CDD" id="cd00383">
    <property type="entry name" value="trans_reg_C"/>
    <property type="match status" value="1"/>
</dbReference>
<dbReference type="Gene3D" id="6.10.250.690">
    <property type="match status" value="1"/>
</dbReference>
<name>A0A1Q2MD31_9BACT</name>
<keyword evidence="2" id="KW-0902">Two-component regulatory system</keyword>
<evidence type="ECO:0000256" key="1">
    <source>
        <dbReference type="ARBA" id="ARBA00022553"/>
    </source>
</evidence>
<protein>
    <submittedName>
        <fullName evidence="8">Phosphate regulon transcriptional regulatory protein PhoB</fullName>
    </submittedName>
</protein>
<dbReference type="KEGG" id="pbas:SMSP2_00504"/>
<dbReference type="SUPFAM" id="SSF46894">
    <property type="entry name" value="C-terminal effector domain of the bipartite response regulators"/>
    <property type="match status" value="1"/>
</dbReference>
<dbReference type="PANTHER" id="PTHR48111:SF40">
    <property type="entry name" value="PHOSPHATE REGULON TRANSCRIPTIONAL REGULATORY PROTEIN PHOB"/>
    <property type="match status" value="1"/>
</dbReference>
<dbReference type="Proteomes" id="UP000188181">
    <property type="component" value="Chromosome"/>
</dbReference>
<keyword evidence="4" id="KW-0238">DNA-binding</keyword>
<keyword evidence="9" id="KW-1185">Reference proteome</keyword>
<dbReference type="InterPro" id="IPR011006">
    <property type="entry name" value="CheY-like_superfamily"/>
</dbReference>
<evidence type="ECO:0000256" key="2">
    <source>
        <dbReference type="ARBA" id="ARBA00023012"/>
    </source>
</evidence>
<evidence type="ECO:0000256" key="3">
    <source>
        <dbReference type="ARBA" id="ARBA00023015"/>
    </source>
</evidence>
<evidence type="ECO:0000259" key="6">
    <source>
        <dbReference type="SMART" id="SM00448"/>
    </source>
</evidence>
<dbReference type="SUPFAM" id="SSF52172">
    <property type="entry name" value="CheY-like"/>
    <property type="match status" value="1"/>
</dbReference>
<dbReference type="SMART" id="SM00862">
    <property type="entry name" value="Trans_reg_C"/>
    <property type="match status" value="1"/>
</dbReference>
<evidence type="ECO:0000256" key="5">
    <source>
        <dbReference type="ARBA" id="ARBA00023163"/>
    </source>
</evidence>
<dbReference type="FunFam" id="3.40.50.2300:FF:000001">
    <property type="entry name" value="DNA-binding response regulator PhoB"/>
    <property type="match status" value="1"/>
</dbReference>
<reference evidence="9" key="1">
    <citation type="submission" date="2017-02" db="EMBL/GenBank/DDBJ databases">
        <title>Comparative genomics and description of representatives of a novel lineage of planctomycetes thriving in anoxic sediments.</title>
        <authorList>
            <person name="Spring S."/>
            <person name="Bunk B."/>
            <person name="Sproer C."/>
        </authorList>
    </citation>
    <scope>NUCLEOTIDE SEQUENCE [LARGE SCALE GENOMIC DNA]</scope>
    <source>
        <strain evidence="9">SM-Chi-D1</strain>
    </source>
</reference>
<dbReference type="InterPro" id="IPR016032">
    <property type="entry name" value="Sig_transdc_resp-reg_C-effctor"/>
</dbReference>
<dbReference type="InterPro" id="IPR039420">
    <property type="entry name" value="WalR-like"/>
</dbReference>
<dbReference type="PANTHER" id="PTHR48111">
    <property type="entry name" value="REGULATOR OF RPOS"/>
    <property type="match status" value="1"/>
</dbReference>
<dbReference type="RefSeq" id="WP_146682449.1">
    <property type="nucleotide sequence ID" value="NZ_CP019646.1"/>
</dbReference>
<organism evidence="8 9">
    <name type="scientific">Limihaloglobus sulfuriphilus</name>
    <dbReference type="NCBI Taxonomy" id="1851148"/>
    <lineage>
        <taxon>Bacteria</taxon>
        <taxon>Pseudomonadati</taxon>
        <taxon>Planctomycetota</taxon>
        <taxon>Phycisphaerae</taxon>
        <taxon>Sedimentisphaerales</taxon>
        <taxon>Sedimentisphaeraceae</taxon>
        <taxon>Limihaloglobus</taxon>
    </lineage>
</organism>
<sequence length="235" mass="26460">MTKIRILTVEDEPDVLELLSYNLEQADYEVIPAVNGLEAIEKAVSELPDLILLDLMLPVLDGFEVCKVVRARPETKDTRIIMLTARSQEEDIVKGLELGADDYITKPFSPKVLLARISSVLRRSSRDKPQVQTQNENLLTSGRIAIDTLRHKVTSCGETVELTSSEFKLLKFLMTHPGWVFTRYQIVDAVHGEDYPVTDRSVDVMIVGLRKKLGDEGEAIETVRGVGYRFRESLS</sequence>
<keyword evidence="1" id="KW-0597">Phosphoprotein</keyword>
<dbReference type="GO" id="GO:0032993">
    <property type="term" value="C:protein-DNA complex"/>
    <property type="evidence" value="ECO:0007669"/>
    <property type="project" value="TreeGrafter"/>
</dbReference>
<accession>A0A1Q2MD31</accession>
<dbReference type="GO" id="GO:0006355">
    <property type="term" value="P:regulation of DNA-templated transcription"/>
    <property type="evidence" value="ECO:0007669"/>
    <property type="project" value="InterPro"/>
</dbReference>
<keyword evidence="3" id="KW-0805">Transcription regulation</keyword>
<dbReference type="Gene3D" id="3.40.50.2300">
    <property type="match status" value="1"/>
</dbReference>
<dbReference type="EMBL" id="CP019646">
    <property type="protein sequence ID" value="AQQ70162.1"/>
    <property type="molecule type" value="Genomic_DNA"/>
</dbReference>
<evidence type="ECO:0000313" key="9">
    <source>
        <dbReference type="Proteomes" id="UP000188181"/>
    </source>
</evidence>
<dbReference type="InterPro" id="IPR036388">
    <property type="entry name" value="WH-like_DNA-bd_sf"/>
</dbReference>